<evidence type="ECO:0000256" key="3">
    <source>
        <dbReference type="ARBA" id="ARBA00022691"/>
    </source>
</evidence>
<organism evidence="5 6">
    <name type="scientific">Rhizobium sullae</name>
    <name type="common">Rhizobium hedysari</name>
    <dbReference type="NCBI Taxonomy" id="50338"/>
    <lineage>
        <taxon>Bacteria</taxon>
        <taxon>Pseudomonadati</taxon>
        <taxon>Pseudomonadota</taxon>
        <taxon>Alphaproteobacteria</taxon>
        <taxon>Hyphomicrobiales</taxon>
        <taxon>Rhizobiaceae</taxon>
        <taxon>Rhizobium/Agrobacterium group</taxon>
        <taxon>Rhizobium</taxon>
    </lineage>
</organism>
<dbReference type="SUPFAM" id="SSF53335">
    <property type="entry name" value="S-adenosyl-L-methionine-dependent methyltransferases"/>
    <property type="match status" value="1"/>
</dbReference>
<dbReference type="InterPro" id="IPR013216">
    <property type="entry name" value="Methyltransf_11"/>
</dbReference>
<keyword evidence="2 5" id="KW-0808">Transferase</keyword>
<dbReference type="InterPro" id="IPR029063">
    <property type="entry name" value="SAM-dependent_MTases_sf"/>
</dbReference>
<evidence type="ECO:0000313" key="6">
    <source>
        <dbReference type="Proteomes" id="UP000232164"/>
    </source>
</evidence>
<dbReference type="CDD" id="cd02440">
    <property type="entry name" value="AdoMet_MTases"/>
    <property type="match status" value="1"/>
</dbReference>
<dbReference type="GO" id="GO:0008757">
    <property type="term" value="F:S-adenosylmethionine-dependent methyltransferase activity"/>
    <property type="evidence" value="ECO:0007669"/>
    <property type="project" value="InterPro"/>
</dbReference>
<dbReference type="PANTHER" id="PTHR43464:SF19">
    <property type="entry name" value="UBIQUINONE BIOSYNTHESIS O-METHYLTRANSFERASE, MITOCHONDRIAL"/>
    <property type="match status" value="1"/>
</dbReference>
<dbReference type="EMBL" id="PIQN01000022">
    <property type="protein sequence ID" value="PKA40586.1"/>
    <property type="molecule type" value="Genomic_DNA"/>
</dbReference>
<gene>
    <name evidence="5" type="ORF">CWR43_28930</name>
</gene>
<evidence type="ECO:0000256" key="1">
    <source>
        <dbReference type="ARBA" id="ARBA00022603"/>
    </source>
</evidence>
<dbReference type="STRING" id="1041146.GCA_000427985_03984"/>
<feature type="domain" description="Methyltransferase type 11" evidence="4">
    <location>
        <begin position="47"/>
        <end position="141"/>
    </location>
</feature>
<name>A0A2N0D389_RHISU</name>
<dbReference type="RefSeq" id="WP_100772758.1">
    <property type="nucleotide sequence ID" value="NZ_PIQN01000022.1"/>
</dbReference>
<dbReference type="PANTHER" id="PTHR43464">
    <property type="entry name" value="METHYLTRANSFERASE"/>
    <property type="match status" value="1"/>
</dbReference>
<accession>A0A2N0D389</accession>
<keyword evidence="1 5" id="KW-0489">Methyltransferase</keyword>
<sequence>MTQNIYDKPEFFEGYSNMRRSVLGLEGAAEWPAVRALLPDLSGKRVVDLGCGFGWFSRYAVERGAAGVFALDISEKMIARANADNGHAAITYQISDLEHLQLPKAVFDFAYSSLALHYIENFAQVIATIHRSLVPGSQFVFTIEHPIYMAPTRPTWTTDAEGRRIWPLASYSLEGSRTTDWLARGVVKQHRKLGTTLNTLIGAGFAIRHVEEWAPNAEELAANPDWAEELDRPMFLLISAER</sequence>
<protein>
    <submittedName>
        <fullName evidence="5">SAM-dependent methyltransferase</fullName>
    </submittedName>
</protein>
<proteinExistence type="predicted"/>
<evidence type="ECO:0000313" key="5">
    <source>
        <dbReference type="EMBL" id="PKA40586.1"/>
    </source>
</evidence>
<reference evidence="5 6" key="2">
    <citation type="submission" date="2017-12" db="EMBL/GenBank/DDBJ databases">
        <title>Genome sequence of Rhizobium sullae HCNT1 isolated from Sulla coronaria nodules and featuring peculiar denitrification phenotypes.</title>
        <authorList>
            <person name="De Diego-Diaz B."/>
            <person name="Treu L."/>
            <person name="Campanaro S."/>
            <person name="Da Silva Duarte V."/>
            <person name="Basaglia M."/>
            <person name="Favaro L."/>
            <person name="Casella S."/>
            <person name="Squartini A."/>
        </authorList>
    </citation>
    <scope>NUCLEOTIDE SEQUENCE [LARGE SCALE GENOMIC DNA]</scope>
    <source>
        <strain evidence="5 6">HCNT1</strain>
    </source>
</reference>
<dbReference type="GO" id="GO:0032259">
    <property type="term" value="P:methylation"/>
    <property type="evidence" value="ECO:0007669"/>
    <property type="project" value="UniProtKB-KW"/>
</dbReference>
<comment type="caution">
    <text evidence="5">The sequence shown here is derived from an EMBL/GenBank/DDBJ whole genome shotgun (WGS) entry which is preliminary data.</text>
</comment>
<reference evidence="5 6" key="1">
    <citation type="submission" date="2017-11" db="EMBL/GenBank/DDBJ databases">
        <authorList>
            <person name="Han C.G."/>
        </authorList>
    </citation>
    <scope>NUCLEOTIDE SEQUENCE [LARGE SCALE GENOMIC DNA]</scope>
    <source>
        <strain evidence="5 6">HCNT1</strain>
    </source>
</reference>
<dbReference type="Gene3D" id="3.40.50.150">
    <property type="entry name" value="Vaccinia Virus protein VP39"/>
    <property type="match status" value="1"/>
</dbReference>
<evidence type="ECO:0000256" key="2">
    <source>
        <dbReference type="ARBA" id="ARBA00022679"/>
    </source>
</evidence>
<dbReference type="AlphaFoldDB" id="A0A2N0D389"/>
<evidence type="ECO:0000259" key="4">
    <source>
        <dbReference type="Pfam" id="PF08241"/>
    </source>
</evidence>
<keyword evidence="3" id="KW-0949">S-adenosyl-L-methionine</keyword>
<dbReference type="Proteomes" id="UP000232164">
    <property type="component" value="Unassembled WGS sequence"/>
</dbReference>
<dbReference type="Pfam" id="PF08241">
    <property type="entry name" value="Methyltransf_11"/>
    <property type="match status" value="1"/>
</dbReference>